<dbReference type="GeneID" id="1501723"/>
<proteinExistence type="predicted"/>
<accession>Q9MJ79</accession>
<keyword evidence="2" id="KW-0496">Mitochondrion</keyword>
<dbReference type="EMBL" id="AB027295">
    <property type="protein sequence ID" value="BAB08083.1"/>
    <property type="molecule type" value="Genomic_DNA"/>
</dbReference>
<geneLocation type="mitochondrion" evidence="2"/>
<protein>
    <submittedName>
        <fullName evidence="2">Uncharacterized protein</fullName>
    </submittedName>
</protein>
<dbReference type="RefSeq" id="NP_062849.1">
    <property type="nucleotide sequence ID" value="NC_002508.1"/>
</dbReference>
<reference evidence="2" key="1">
    <citation type="journal article" date="2001" name="Mol. Gen. Genet.">
        <title>The complete DNA sequence of the mitochondrial genome of Physarum polycephalum.</title>
        <authorList>
            <person name="Takano H."/>
            <person name="Abe T."/>
            <person name="Sakurai R."/>
            <person name="Moriyama Y."/>
            <person name="Miyazawa Y."/>
            <person name="Nozaki H."/>
            <person name="Kawano S."/>
            <person name="Sasaki N."/>
            <person name="Kuroiwa T."/>
        </authorList>
    </citation>
    <scope>NUCLEOTIDE SEQUENCE</scope>
</reference>
<dbReference type="AlphaFoldDB" id="Q9MJ79"/>
<organism evidence="2">
    <name type="scientific">Physarum polycephalum</name>
    <name type="common">Many-headed slime mold</name>
    <name type="synonym">Badhamia polycephala</name>
    <dbReference type="NCBI Taxonomy" id="5791"/>
    <lineage>
        <taxon>Eukaryota</taxon>
        <taxon>Amoebozoa</taxon>
        <taxon>Evosea</taxon>
        <taxon>Eumycetozoa</taxon>
        <taxon>Myxogastria</taxon>
        <taxon>Myxogastromycetidae</taxon>
        <taxon>Physariida</taxon>
        <taxon>Physaraceae</taxon>
        <taxon>Physarum</taxon>
    </lineage>
</organism>
<keyword evidence="1" id="KW-0175">Coiled coil</keyword>
<feature type="coiled-coil region" evidence="1">
    <location>
        <begin position="681"/>
        <end position="708"/>
    </location>
</feature>
<sequence>MILYQKIQHTNFFTNKISYSNFIRFYPGNLGKTQPKSIKEMPESKTPQEITKYFPSGTTLQDLEEVAQDVMYPKEMSSIPTEKSEEPIKSAAVKEEEKKIIEKLIEADTIAEKIQGNSHIFNPLRLVYNTSSKVWNYLKKNVEFKFHKPESDNYTVPITAVYDTKQGSSDIQYNLEKIIKDLKIAIQEKSLNKEQVKSIIDDIRKNYVTKGVSIENANELLTLWKSYDFQYEPLKQICKIKKDIIINKEQEKIVIDSKSSYEEKLKNLEEKMSIALKNINNFLEKNKDYTKEFLEAKELQEWYDYFQNRGALKKLSKQEKEVYDKLLEIKNKYLPSEKDFQEKNSSYLTPLKKNSALPINLQNEKSAKCYLPKDYVMEITNIERALEILNKSQTLSINDLKLLSINSSAVTIDTEGVIKISQEAYQSFTKYKDSLGFKYLLEYPKTEEILLRIKERNFFIAKNMDSNPNGIIALAHLSHNTLIIPNQTEKNLYVRVGLVTSTKSDSNIKIDSYQVTNEDSNKQNKDQMFRIFPTFLIVDEKIEPLIVNLEMTLYFYGKNTDNKSIVEEIIFTQYDLTKNIWSENYYQYPFNVDQEFLRQLSIIFYSNKLQELQQDYKELQDKLYSLLIKSHEDYNKEIDRLNELKTNYLKDRKYKQYFNSLTDEEQKLVSHIKIFQDKIKDDNIQNEKKQKKELINQLLEKNKKGKDKEEGTEILTAKQKKEKYLKDKQNINNIDEKNN</sequence>
<evidence type="ECO:0000313" key="2">
    <source>
        <dbReference type="EMBL" id="BAB08083.1"/>
    </source>
</evidence>
<feature type="coiled-coil region" evidence="1">
    <location>
        <begin position="251"/>
        <end position="285"/>
    </location>
</feature>
<feature type="coiled-coil region" evidence="1">
    <location>
        <begin position="602"/>
        <end position="651"/>
    </location>
</feature>
<evidence type="ECO:0000256" key="1">
    <source>
        <dbReference type="SAM" id="Coils"/>
    </source>
</evidence>
<name>Q9MJ79_PHYPO</name>